<dbReference type="PANTHER" id="PTHR46118">
    <property type="entry name" value="PROTEIN ABHD11"/>
    <property type="match status" value="1"/>
</dbReference>
<dbReference type="AlphaFoldDB" id="A0A4Y7SZ03"/>
<dbReference type="STRING" id="71717.A0A4Y7SZ03"/>
<dbReference type="PANTHER" id="PTHR46118:SF4">
    <property type="entry name" value="PROTEIN ABHD11"/>
    <property type="match status" value="1"/>
</dbReference>
<evidence type="ECO:0000256" key="1">
    <source>
        <dbReference type="ARBA" id="ARBA00008645"/>
    </source>
</evidence>
<organism evidence="4 5">
    <name type="scientific">Coprinellus micaceus</name>
    <name type="common">Glistening ink-cap mushroom</name>
    <name type="synonym">Coprinus micaceus</name>
    <dbReference type="NCBI Taxonomy" id="71717"/>
    <lineage>
        <taxon>Eukaryota</taxon>
        <taxon>Fungi</taxon>
        <taxon>Dikarya</taxon>
        <taxon>Basidiomycota</taxon>
        <taxon>Agaricomycotina</taxon>
        <taxon>Agaricomycetes</taxon>
        <taxon>Agaricomycetidae</taxon>
        <taxon>Agaricales</taxon>
        <taxon>Agaricineae</taxon>
        <taxon>Psathyrellaceae</taxon>
        <taxon>Coprinellus</taxon>
    </lineage>
</organism>
<dbReference type="Pfam" id="PF00561">
    <property type="entry name" value="Abhydrolase_1"/>
    <property type="match status" value="1"/>
</dbReference>
<dbReference type="EMBL" id="QPFP01000043">
    <property type="protein sequence ID" value="TEB27086.1"/>
    <property type="molecule type" value="Genomic_DNA"/>
</dbReference>
<dbReference type="InterPro" id="IPR000073">
    <property type="entry name" value="AB_hydrolase_1"/>
</dbReference>
<dbReference type="FunFam" id="3.40.50.1820:FF:000039">
    <property type="entry name" value="Esterase ybfF"/>
    <property type="match status" value="1"/>
</dbReference>
<protein>
    <submittedName>
        <fullName evidence="4">Alpha/beta-hydrolase</fullName>
    </submittedName>
</protein>
<dbReference type="Proteomes" id="UP000298030">
    <property type="component" value="Unassembled WGS sequence"/>
</dbReference>
<sequence>MLTRSTYSRVVTEAPTEPFGVIHLSLEPPSLVGAMLALKPCLHTLSKPRLASLQPPPDSDGKKGAVVILHGFFGSKRNWGSLTKAMVGQMKRPIYALDLRNHGTSPHAEPMNYTAMAEDVWHFIEQHGLSDVSVIGHSMGGKVAMAMALSAGYEKPSDVLSKLVVVDVSPIKGKISKQFRTYIDTLKEMEGQGIKSRKEANDYLARIEPDAGVRAFLLTNLLPFESHHLGPKFAVPLNIFKDYVPHIGDFPYLPGERSWAGKTLFVKGTKSAYIKDSYKPYIDQFFPNNQFAELETGHWVHAEKPQEFMQVVSKFITDA</sequence>
<evidence type="ECO:0000259" key="3">
    <source>
        <dbReference type="Pfam" id="PF00561"/>
    </source>
</evidence>
<evidence type="ECO:0000256" key="2">
    <source>
        <dbReference type="ARBA" id="ARBA00022801"/>
    </source>
</evidence>
<comment type="similarity">
    <text evidence="1">Belongs to the AB hydrolase superfamily.</text>
</comment>
<name>A0A4Y7SZ03_COPMI</name>
<dbReference type="OrthoDB" id="8119704at2759"/>
<dbReference type="SUPFAM" id="SSF53474">
    <property type="entry name" value="alpha/beta-Hydrolases"/>
    <property type="match status" value="1"/>
</dbReference>
<keyword evidence="2 4" id="KW-0378">Hydrolase</keyword>
<gene>
    <name evidence="4" type="ORF">FA13DRAFT_1712858</name>
</gene>
<keyword evidence="5" id="KW-1185">Reference proteome</keyword>
<evidence type="ECO:0000313" key="4">
    <source>
        <dbReference type="EMBL" id="TEB27086.1"/>
    </source>
</evidence>
<comment type="caution">
    <text evidence="4">The sequence shown here is derived from an EMBL/GenBank/DDBJ whole genome shotgun (WGS) entry which is preliminary data.</text>
</comment>
<dbReference type="GO" id="GO:0005739">
    <property type="term" value="C:mitochondrion"/>
    <property type="evidence" value="ECO:0007669"/>
    <property type="project" value="TreeGrafter"/>
</dbReference>
<accession>A0A4Y7SZ03</accession>
<reference evidence="4 5" key="1">
    <citation type="journal article" date="2019" name="Nat. Ecol. Evol.">
        <title>Megaphylogeny resolves global patterns of mushroom evolution.</title>
        <authorList>
            <person name="Varga T."/>
            <person name="Krizsan K."/>
            <person name="Foldi C."/>
            <person name="Dima B."/>
            <person name="Sanchez-Garcia M."/>
            <person name="Sanchez-Ramirez S."/>
            <person name="Szollosi G.J."/>
            <person name="Szarkandi J.G."/>
            <person name="Papp V."/>
            <person name="Albert L."/>
            <person name="Andreopoulos W."/>
            <person name="Angelini C."/>
            <person name="Antonin V."/>
            <person name="Barry K.W."/>
            <person name="Bougher N.L."/>
            <person name="Buchanan P."/>
            <person name="Buyck B."/>
            <person name="Bense V."/>
            <person name="Catcheside P."/>
            <person name="Chovatia M."/>
            <person name="Cooper J."/>
            <person name="Damon W."/>
            <person name="Desjardin D."/>
            <person name="Finy P."/>
            <person name="Geml J."/>
            <person name="Haridas S."/>
            <person name="Hughes K."/>
            <person name="Justo A."/>
            <person name="Karasinski D."/>
            <person name="Kautmanova I."/>
            <person name="Kiss B."/>
            <person name="Kocsube S."/>
            <person name="Kotiranta H."/>
            <person name="LaButti K.M."/>
            <person name="Lechner B.E."/>
            <person name="Liimatainen K."/>
            <person name="Lipzen A."/>
            <person name="Lukacs Z."/>
            <person name="Mihaltcheva S."/>
            <person name="Morgado L.N."/>
            <person name="Niskanen T."/>
            <person name="Noordeloos M.E."/>
            <person name="Ohm R.A."/>
            <person name="Ortiz-Santana B."/>
            <person name="Ovrebo C."/>
            <person name="Racz N."/>
            <person name="Riley R."/>
            <person name="Savchenko A."/>
            <person name="Shiryaev A."/>
            <person name="Soop K."/>
            <person name="Spirin V."/>
            <person name="Szebenyi C."/>
            <person name="Tomsovsky M."/>
            <person name="Tulloss R.E."/>
            <person name="Uehling J."/>
            <person name="Grigoriev I.V."/>
            <person name="Vagvolgyi C."/>
            <person name="Papp T."/>
            <person name="Martin F.M."/>
            <person name="Miettinen O."/>
            <person name="Hibbett D.S."/>
            <person name="Nagy L.G."/>
        </authorList>
    </citation>
    <scope>NUCLEOTIDE SEQUENCE [LARGE SCALE GENOMIC DNA]</scope>
    <source>
        <strain evidence="4 5">FP101781</strain>
    </source>
</reference>
<dbReference type="InterPro" id="IPR029058">
    <property type="entry name" value="AB_hydrolase_fold"/>
</dbReference>
<proteinExistence type="inferred from homology"/>
<evidence type="ECO:0000313" key="5">
    <source>
        <dbReference type="Proteomes" id="UP000298030"/>
    </source>
</evidence>
<dbReference type="Gene3D" id="3.40.50.1820">
    <property type="entry name" value="alpha/beta hydrolase"/>
    <property type="match status" value="1"/>
</dbReference>
<feature type="domain" description="AB hydrolase-1" evidence="3">
    <location>
        <begin position="65"/>
        <end position="305"/>
    </location>
</feature>
<dbReference type="GO" id="GO:0052689">
    <property type="term" value="F:carboxylic ester hydrolase activity"/>
    <property type="evidence" value="ECO:0007669"/>
    <property type="project" value="TreeGrafter"/>
</dbReference>